<dbReference type="AlphaFoldDB" id="A0A150AY92"/>
<dbReference type="Proteomes" id="UP000075591">
    <property type="component" value="Unassembled WGS sequence"/>
</dbReference>
<dbReference type="InterPro" id="IPR004026">
    <property type="entry name" value="Ada_DNA_repair_Zn-bd"/>
</dbReference>
<reference evidence="1 2" key="1">
    <citation type="submission" date="2015-12" db="EMBL/GenBank/DDBJ databases">
        <title>Bacillus cereus Group isolate.</title>
        <authorList>
            <person name="Kovac J."/>
        </authorList>
    </citation>
    <scope>NUCLEOTIDE SEQUENCE [LARGE SCALE GENOMIC DNA]</scope>
    <source>
        <strain evidence="1 2">FSL W8-0275</strain>
    </source>
</reference>
<dbReference type="Gene3D" id="3.40.10.10">
    <property type="entry name" value="DNA Methylphosphotriester Repair Domain"/>
    <property type="match status" value="1"/>
</dbReference>
<dbReference type="GO" id="GO:0008168">
    <property type="term" value="F:methyltransferase activity"/>
    <property type="evidence" value="ECO:0007669"/>
    <property type="project" value="InterPro"/>
</dbReference>
<gene>
    <name evidence="1" type="ORF">AT274_23425</name>
</gene>
<dbReference type="PATRIC" id="fig|1396.432.peg.3140"/>
<dbReference type="Pfam" id="PF02805">
    <property type="entry name" value="Ada_Zn_binding"/>
    <property type="match status" value="1"/>
</dbReference>
<dbReference type="InterPro" id="IPR035451">
    <property type="entry name" value="Ada-like_dom_sf"/>
</dbReference>
<evidence type="ECO:0000313" key="2">
    <source>
        <dbReference type="Proteomes" id="UP000075591"/>
    </source>
</evidence>
<dbReference type="GO" id="GO:0006355">
    <property type="term" value="P:regulation of DNA-templated transcription"/>
    <property type="evidence" value="ECO:0007669"/>
    <property type="project" value="InterPro"/>
</dbReference>
<evidence type="ECO:0000313" key="1">
    <source>
        <dbReference type="EMBL" id="KXX89238.1"/>
    </source>
</evidence>
<protein>
    <submittedName>
        <fullName evidence="1">Methylphosphotriester-DNA alkyltransferase</fullName>
    </submittedName>
</protein>
<sequence>MRKQNKPTVVNAIDEINLTDERWWAIIQNDASYNGEFYYAVKTTKLICLSSCKSRIPNGVCILPLLKESYVGSLNESLYKLTNWIETRLLNDVLIQKDEKLKLYAEELIECPK</sequence>
<comment type="caution">
    <text evidence="1">The sequence shown here is derived from an EMBL/GenBank/DDBJ whole genome shotgun (WGS) entry which is preliminary data.</text>
</comment>
<keyword evidence="1" id="KW-0808">Transferase</keyword>
<proteinExistence type="predicted"/>
<dbReference type="GO" id="GO:0008270">
    <property type="term" value="F:zinc ion binding"/>
    <property type="evidence" value="ECO:0007669"/>
    <property type="project" value="InterPro"/>
</dbReference>
<dbReference type="SUPFAM" id="SSF57884">
    <property type="entry name" value="Ada DNA repair protein, N-terminal domain (N-Ada 10)"/>
    <property type="match status" value="1"/>
</dbReference>
<organism evidence="1 2">
    <name type="scientific">Bacillus cereus</name>
    <dbReference type="NCBI Taxonomy" id="1396"/>
    <lineage>
        <taxon>Bacteria</taxon>
        <taxon>Bacillati</taxon>
        <taxon>Bacillota</taxon>
        <taxon>Bacilli</taxon>
        <taxon>Bacillales</taxon>
        <taxon>Bacillaceae</taxon>
        <taxon>Bacillus</taxon>
        <taxon>Bacillus cereus group</taxon>
    </lineage>
</organism>
<accession>A0A150AY92</accession>
<dbReference type="EMBL" id="LOMT01000127">
    <property type="protein sequence ID" value="KXX89238.1"/>
    <property type="molecule type" value="Genomic_DNA"/>
</dbReference>
<dbReference type="GO" id="GO:0006281">
    <property type="term" value="P:DNA repair"/>
    <property type="evidence" value="ECO:0007669"/>
    <property type="project" value="InterPro"/>
</dbReference>
<name>A0A150AY92_BACCE</name>
<dbReference type="GO" id="GO:0003677">
    <property type="term" value="F:DNA binding"/>
    <property type="evidence" value="ECO:0007669"/>
    <property type="project" value="InterPro"/>
</dbReference>